<dbReference type="InterPro" id="IPR050129">
    <property type="entry name" value="Zn_alcohol_dh"/>
</dbReference>
<evidence type="ECO:0000259" key="15">
    <source>
        <dbReference type="Pfam" id="PF08240"/>
    </source>
</evidence>
<comment type="cofactor">
    <cofactor evidence="1 12">
        <name>Zn(2+)</name>
        <dbReference type="ChEBI" id="CHEBI:29105"/>
    </cofactor>
</comment>
<name>A0ABU2X8L8_9ACTN</name>
<accession>A0ABU2X8L8</accession>
<comment type="catalytic activity">
    <reaction evidence="11">
        <text>2-deoxy-scyllo-inosamine + NADP(+) = 3-amino-2,3-dideoxy-scyllo-inosose + NADPH + H(+)</text>
        <dbReference type="Rhea" id="RHEA:33879"/>
        <dbReference type="ChEBI" id="CHEBI:15378"/>
        <dbReference type="ChEBI" id="CHEBI:57783"/>
        <dbReference type="ChEBI" id="CHEBI:58349"/>
        <dbReference type="ChEBI" id="CHEBI:65002"/>
        <dbReference type="ChEBI" id="CHEBI:65003"/>
        <dbReference type="EC" id="1.1.1.329"/>
    </reaction>
</comment>
<evidence type="ECO:0000313" key="17">
    <source>
        <dbReference type="Proteomes" id="UP001180754"/>
    </source>
</evidence>
<evidence type="ECO:0000256" key="9">
    <source>
        <dbReference type="ARBA" id="ARBA00039387"/>
    </source>
</evidence>
<dbReference type="Pfam" id="PF00107">
    <property type="entry name" value="ADH_zinc_N"/>
    <property type="match status" value="1"/>
</dbReference>
<dbReference type="InterPro" id="IPR013149">
    <property type="entry name" value="ADH-like_C"/>
</dbReference>
<comment type="function">
    <text evidence="5">Catalyzes the oxidation of 2-deoxy-scyllo-inosamine (DOIA) with NAD(+) or NADP(+), forming 3-amino-2,3-dideoxy-scyllo-inosose (amino-DOI).</text>
</comment>
<dbReference type="EC" id="1.1.1.329" evidence="8"/>
<dbReference type="PANTHER" id="PTHR43401:SF2">
    <property type="entry name" value="L-THREONINE 3-DEHYDROGENASE"/>
    <property type="match status" value="1"/>
</dbReference>
<dbReference type="Proteomes" id="UP001180754">
    <property type="component" value="Unassembled WGS sequence"/>
</dbReference>
<comment type="catalytic activity">
    <reaction evidence="10">
        <text>2-deoxy-scyllo-inosamine + NAD(+) = 3-amino-2,3-dideoxy-scyllo-inosose + NADH + H(+)</text>
        <dbReference type="Rhea" id="RHEA:33883"/>
        <dbReference type="ChEBI" id="CHEBI:15378"/>
        <dbReference type="ChEBI" id="CHEBI:57540"/>
        <dbReference type="ChEBI" id="CHEBI:57945"/>
        <dbReference type="ChEBI" id="CHEBI:65002"/>
        <dbReference type="ChEBI" id="CHEBI:65003"/>
        <dbReference type="EC" id="1.1.1.329"/>
    </reaction>
</comment>
<dbReference type="RefSeq" id="WP_311722602.1">
    <property type="nucleotide sequence ID" value="NZ_JAVRFD010000002.1"/>
</dbReference>
<dbReference type="Pfam" id="PF08240">
    <property type="entry name" value="ADH_N"/>
    <property type="match status" value="1"/>
</dbReference>
<dbReference type="PANTHER" id="PTHR43401">
    <property type="entry name" value="L-THREONINE 3-DEHYDROGENASE"/>
    <property type="match status" value="1"/>
</dbReference>
<evidence type="ECO:0000259" key="14">
    <source>
        <dbReference type="Pfam" id="PF00107"/>
    </source>
</evidence>
<dbReference type="InterPro" id="IPR011032">
    <property type="entry name" value="GroES-like_sf"/>
</dbReference>
<dbReference type="SUPFAM" id="SSF50129">
    <property type="entry name" value="GroES-like"/>
    <property type="match status" value="1"/>
</dbReference>
<comment type="similarity">
    <text evidence="7">Belongs to the zinc-containing alcohol dehydrogenase family. DOIA dehydrogenase subfamily.</text>
</comment>
<comment type="pathway">
    <text evidence="6">Metabolic intermediate biosynthesis; 2-deoxystreptamine biosynthesis; 2-deoxystreptamine from D-glucose 6-phosphate: step 3/4.</text>
</comment>
<evidence type="ECO:0000256" key="7">
    <source>
        <dbReference type="ARBA" id="ARBA00038004"/>
    </source>
</evidence>
<dbReference type="Gene3D" id="3.40.50.720">
    <property type="entry name" value="NAD(P)-binding Rossmann-like Domain"/>
    <property type="match status" value="1"/>
</dbReference>
<evidence type="ECO:0000256" key="3">
    <source>
        <dbReference type="ARBA" id="ARBA00022833"/>
    </source>
</evidence>
<reference evidence="16" key="1">
    <citation type="submission" date="2024-05" db="EMBL/GenBank/DDBJ databases">
        <title>30 novel species of actinomycetes from the DSMZ collection.</title>
        <authorList>
            <person name="Nouioui I."/>
        </authorList>
    </citation>
    <scope>NUCLEOTIDE SEQUENCE</scope>
    <source>
        <strain evidence="16">DSM 41529</strain>
    </source>
</reference>
<keyword evidence="4" id="KW-0560">Oxidoreductase</keyword>
<dbReference type="EMBL" id="JAVRFD010000002">
    <property type="protein sequence ID" value="MDT0542253.1"/>
    <property type="molecule type" value="Genomic_DNA"/>
</dbReference>
<evidence type="ECO:0000256" key="2">
    <source>
        <dbReference type="ARBA" id="ARBA00022723"/>
    </source>
</evidence>
<evidence type="ECO:0000256" key="10">
    <source>
        <dbReference type="ARBA" id="ARBA00048685"/>
    </source>
</evidence>
<dbReference type="InterPro" id="IPR013154">
    <property type="entry name" value="ADH-like_N"/>
</dbReference>
<dbReference type="InterPro" id="IPR002328">
    <property type="entry name" value="ADH_Zn_CS"/>
</dbReference>
<dbReference type="Gene3D" id="3.90.180.10">
    <property type="entry name" value="Medium-chain alcohol dehydrogenases, catalytic domain"/>
    <property type="match status" value="1"/>
</dbReference>
<proteinExistence type="inferred from homology"/>
<evidence type="ECO:0000256" key="5">
    <source>
        <dbReference type="ARBA" id="ARBA00037678"/>
    </source>
</evidence>
<evidence type="ECO:0000256" key="12">
    <source>
        <dbReference type="RuleBase" id="RU361277"/>
    </source>
</evidence>
<keyword evidence="17" id="KW-1185">Reference proteome</keyword>
<keyword evidence="2 12" id="KW-0479">Metal-binding</keyword>
<evidence type="ECO:0000256" key="4">
    <source>
        <dbReference type="ARBA" id="ARBA00023002"/>
    </source>
</evidence>
<evidence type="ECO:0000313" key="16">
    <source>
        <dbReference type="EMBL" id="MDT0542253.1"/>
    </source>
</evidence>
<evidence type="ECO:0000256" key="11">
    <source>
        <dbReference type="ARBA" id="ARBA00049085"/>
    </source>
</evidence>
<evidence type="ECO:0000256" key="1">
    <source>
        <dbReference type="ARBA" id="ARBA00001947"/>
    </source>
</evidence>
<evidence type="ECO:0000256" key="6">
    <source>
        <dbReference type="ARBA" id="ARBA00037908"/>
    </source>
</evidence>
<feature type="region of interest" description="Disordered" evidence="13">
    <location>
        <begin position="316"/>
        <end position="335"/>
    </location>
</feature>
<keyword evidence="3 12" id="KW-0862">Zinc</keyword>
<organism evidence="16 17">
    <name type="scientific">Streptomyces lonegramiae</name>
    <dbReference type="NCBI Taxonomy" id="3075524"/>
    <lineage>
        <taxon>Bacteria</taxon>
        <taxon>Bacillati</taxon>
        <taxon>Actinomycetota</taxon>
        <taxon>Actinomycetes</taxon>
        <taxon>Kitasatosporales</taxon>
        <taxon>Streptomycetaceae</taxon>
        <taxon>Streptomyces</taxon>
    </lineage>
</organism>
<evidence type="ECO:0000256" key="13">
    <source>
        <dbReference type="SAM" id="MobiDB-lite"/>
    </source>
</evidence>
<gene>
    <name evidence="16" type="ORF">RND15_05910</name>
</gene>
<dbReference type="SUPFAM" id="SSF51735">
    <property type="entry name" value="NAD(P)-binding Rossmann-fold domains"/>
    <property type="match status" value="1"/>
</dbReference>
<protein>
    <recommendedName>
        <fullName evidence="9">2-deoxy-scyllo-inosamine dehydrogenase</fullName>
        <ecNumber evidence="8">1.1.1.329</ecNumber>
    </recommendedName>
</protein>
<dbReference type="InterPro" id="IPR036291">
    <property type="entry name" value="NAD(P)-bd_dom_sf"/>
</dbReference>
<feature type="domain" description="Alcohol dehydrogenase-like C-terminal" evidence="14">
    <location>
        <begin position="174"/>
        <end position="285"/>
    </location>
</feature>
<feature type="domain" description="Alcohol dehydrogenase-like N-terminal" evidence="15">
    <location>
        <begin position="24"/>
        <end position="134"/>
    </location>
</feature>
<comment type="caution">
    <text evidence="16">The sequence shown here is derived from an EMBL/GenBank/DDBJ whole genome shotgun (WGS) entry which is preliminary data.</text>
</comment>
<dbReference type="PROSITE" id="PS00059">
    <property type="entry name" value="ADH_ZINC"/>
    <property type="match status" value="1"/>
</dbReference>
<sequence>MKAAVLTAPRRIETVDDWPEPECGPHDVLVRLEGMGVCGSDLAVFDGDRAVPALPWVVGHEGFGRIVAVGGRVVDRAVGQRVVIEPNYACLDCPECARGLTSACTKRVIVGMNAPGLLAERIAVPAPFAHPVPDTTDPADLACAEPYTVARTAVRRGGVGAGDKTLVVGAGAQGLLLCQALLAIGVRPAVVEPHPRRLAHAEVLGARAADDGEGGFTYVFESSGVAAALGAALECTVPGATAVLVGLGSAGLPLSVNQLVRSQLTLRGSLIYDHPGDFTAALADITSGAVRPGAAIDARFPLEDAQEAFAGARERAGKTWISLDPEDGGRNDDDN</sequence>
<evidence type="ECO:0000256" key="8">
    <source>
        <dbReference type="ARBA" id="ARBA00039102"/>
    </source>
</evidence>